<gene>
    <name evidence="1" type="ORF">SDC9_61239</name>
</gene>
<protein>
    <submittedName>
        <fullName evidence="1">Uncharacterized protein</fullName>
    </submittedName>
</protein>
<dbReference type="AlphaFoldDB" id="A0A644XF95"/>
<reference evidence="1" key="1">
    <citation type="submission" date="2019-08" db="EMBL/GenBank/DDBJ databases">
        <authorList>
            <person name="Kucharzyk K."/>
            <person name="Murdoch R.W."/>
            <person name="Higgins S."/>
            <person name="Loffler F."/>
        </authorList>
    </citation>
    <scope>NUCLEOTIDE SEQUENCE</scope>
</reference>
<name>A0A644XF95_9ZZZZ</name>
<organism evidence="1">
    <name type="scientific">bioreactor metagenome</name>
    <dbReference type="NCBI Taxonomy" id="1076179"/>
    <lineage>
        <taxon>unclassified sequences</taxon>
        <taxon>metagenomes</taxon>
        <taxon>ecological metagenomes</taxon>
    </lineage>
</organism>
<comment type="caution">
    <text evidence="1">The sequence shown here is derived from an EMBL/GenBank/DDBJ whole genome shotgun (WGS) entry which is preliminary data.</text>
</comment>
<dbReference type="EMBL" id="VSSQ01002352">
    <property type="protein sequence ID" value="MPM14875.1"/>
    <property type="molecule type" value="Genomic_DNA"/>
</dbReference>
<accession>A0A644XF95</accession>
<sequence length="346" mass="39860">MKINQIIQSTIDLLSENNEWEERFQGYIQNIAINHQKNGKRSFRKPDGLSLYSSVGSNGKSYDLRFRGQSVATVKETAAVKVKLNPKSHANQKYFQFDLCKEEVDWDSTEASNFRSFFKKESLKFTTEHPEADRKKIKSEEHRVENCLLREFSKKLGIEKALCNIQPIKLYNLFFQMPTPLKASTHAPKYCVKGGGIDILARIKPLKGISRICVMEVKDENKPAESQATAMAQAVTYAVFIAYLLRSKSGQHWWDFFMGRSLKATKEKDGTTRIHVIKEMPKSLDIDVVTIMPQGTTEEFCDVDILLDELDTTLYCHSLYYDGEVFQKDETFIFSGTYPNQLRKWK</sequence>
<evidence type="ECO:0000313" key="1">
    <source>
        <dbReference type="EMBL" id="MPM14875.1"/>
    </source>
</evidence>
<proteinExistence type="predicted"/>